<dbReference type="SUPFAM" id="SSF46785">
    <property type="entry name" value="Winged helix' DNA-binding domain"/>
    <property type="match status" value="1"/>
</dbReference>
<dbReference type="Pfam" id="PF03466">
    <property type="entry name" value="LysR_substrate"/>
    <property type="match status" value="1"/>
</dbReference>
<keyword evidence="4" id="KW-0238">DNA-binding</keyword>
<dbReference type="Proteomes" id="UP000515291">
    <property type="component" value="Chromosome"/>
</dbReference>
<dbReference type="RefSeq" id="WP_175368678.1">
    <property type="nucleotide sequence ID" value="NZ_CP050292.1"/>
</dbReference>
<dbReference type="Gene3D" id="3.40.190.290">
    <property type="match status" value="1"/>
</dbReference>
<dbReference type="InterPro" id="IPR036390">
    <property type="entry name" value="WH_DNA-bd_sf"/>
</dbReference>
<dbReference type="SUPFAM" id="SSF53850">
    <property type="entry name" value="Periplasmic binding protein-like II"/>
    <property type="match status" value="1"/>
</dbReference>
<evidence type="ECO:0000313" key="7">
    <source>
        <dbReference type="Proteomes" id="UP000515291"/>
    </source>
</evidence>
<dbReference type="PRINTS" id="PR00039">
    <property type="entry name" value="HTHLYSR"/>
</dbReference>
<comment type="function">
    <text evidence="1">NodD regulates the expression of the nodABCFE genes which encode other nodulation proteins. NodD is also a negative regulator of its own expression. Binds flavonoids as inducers.</text>
</comment>
<comment type="similarity">
    <text evidence="2">Belongs to the LysR transcriptional regulatory family.</text>
</comment>
<dbReference type="PANTHER" id="PTHR30419">
    <property type="entry name" value="HTH-TYPE TRANSCRIPTIONAL REGULATOR YBHD"/>
    <property type="match status" value="1"/>
</dbReference>
<dbReference type="FunFam" id="1.10.10.10:FF:000001">
    <property type="entry name" value="LysR family transcriptional regulator"/>
    <property type="match status" value="1"/>
</dbReference>
<dbReference type="CDD" id="cd08440">
    <property type="entry name" value="PBP2_LTTR_like_4"/>
    <property type="match status" value="1"/>
</dbReference>
<dbReference type="AlphaFoldDB" id="A0A7G6U6J3"/>
<evidence type="ECO:0000256" key="3">
    <source>
        <dbReference type="ARBA" id="ARBA00023015"/>
    </source>
</evidence>
<dbReference type="PANTHER" id="PTHR30419:SF8">
    <property type="entry name" value="NITROGEN ASSIMILATION TRANSCRIPTIONAL ACTIVATOR-RELATED"/>
    <property type="match status" value="1"/>
</dbReference>
<dbReference type="GO" id="GO:0005829">
    <property type="term" value="C:cytosol"/>
    <property type="evidence" value="ECO:0007669"/>
    <property type="project" value="TreeGrafter"/>
</dbReference>
<gene>
    <name evidence="6" type="ORF">HB776_28030</name>
</gene>
<name>A0A7G6U6J3_9BRAD</name>
<dbReference type="GO" id="GO:0003700">
    <property type="term" value="F:DNA-binding transcription factor activity"/>
    <property type="evidence" value="ECO:0007669"/>
    <property type="project" value="InterPro"/>
</dbReference>
<dbReference type="EMBL" id="CP050292">
    <property type="protein sequence ID" value="QND74625.1"/>
    <property type="molecule type" value="Genomic_DNA"/>
</dbReference>
<evidence type="ECO:0000256" key="1">
    <source>
        <dbReference type="ARBA" id="ARBA00003502"/>
    </source>
</evidence>
<dbReference type="InterPro" id="IPR050950">
    <property type="entry name" value="HTH-type_LysR_regulators"/>
</dbReference>
<protein>
    <submittedName>
        <fullName evidence="6">LysR family transcriptional regulator</fullName>
    </submittedName>
</protein>
<sequence>MNITLRQLEALVAVSRTGSMTRAAQELHITQAAVSLLLRQLELQLGLPMFDRTTRSCIPTAAGRDAVRAAERMLGDALSLTRQMRSLSEARSGTVVFVASAGAASALMPAVLATFRTAYPDVDVIMRDVASDQLVSALLASDAEFAIGSVDGPVPEVTLTPLVRGRLSAIGWPGCPIAAMQTLSWDELATLPTIAMRRDTLIRAQIDRRLGRDGKVLIPTHEVSLINTALSMTAKGIGYAILPSYMMPTEQYPGLIAFQLVRPAITRQLSWIQQTGRSLSPAALQFQKMTARVLASAHATAIARRATV</sequence>
<evidence type="ECO:0000313" key="6">
    <source>
        <dbReference type="EMBL" id="QND74625.1"/>
    </source>
</evidence>
<evidence type="ECO:0000256" key="5">
    <source>
        <dbReference type="ARBA" id="ARBA00023163"/>
    </source>
</evidence>
<dbReference type="InterPro" id="IPR005119">
    <property type="entry name" value="LysR_subst-bd"/>
</dbReference>
<dbReference type="KEGG" id="trb:HB776_28030"/>
<dbReference type="GO" id="GO:0003677">
    <property type="term" value="F:DNA binding"/>
    <property type="evidence" value="ECO:0007669"/>
    <property type="project" value="UniProtKB-KW"/>
</dbReference>
<reference evidence="7" key="1">
    <citation type="journal article" date="2020" name="Mol. Plant Microbe">
        <title>Rhizobial microsymbionts of the narrowly endemic Oxytropis species growing in Kamchatka are characterized by significant genetic diversity and possess a set of genes that are associated with T3SS and T6SS secretion systems and can affect the development of symbiosis.</title>
        <authorList>
            <person name="Safronova V."/>
            <person name="Guro P."/>
            <person name="Sazanova A."/>
            <person name="Kuznetsova I."/>
            <person name="Belimov A."/>
            <person name="Yakubov V."/>
            <person name="Chirak E."/>
            <person name="Afonin A."/>
            <person name="Gogolev Y."/>
            <person name="Andronov E."/>
            <person name="Tikhonovich I."/>
        </authorList>
    </citation>
    <scope>NUCLEOTIDE SEQUENCE [LARGE SCALE GENOMIC DNA]</scope>
    <source>
        <strain evidence="7">581</strain>
    </source>
</reference>
<keyword evidence="5" id="KW-0804">Transcription</keyword>
<organism evidence="6 7">
    <name type="scientific">Tardiphaga robiniae</name>
    <dbReference type="NCBI Taxonomy" id="943830"/>
    <lineage>
        <taxon>Bacteria</taxon>
        <taxon>Pseudomonadati</taxon>
        <taxon>Pseudomonadota</taxon>
        <taxon>Alphaproteobacteria</taxon>
        <taxon>Hyphomicrobiales</taxon>
        <taxon>Nitrobacteraceae</taxon>
        <taxon>Tardiphaga</taxon>
    </lineage>
</organism>
<dbReference type="Pfam" id="PF00126">
    <property type="entry name" value="HTH_1"/>
    <property type="match status" value="1"/>
</dbReference>
<dbReference type="InterPro" id="IPR000847">
    <property type="entry name" value="LysR_HTH_N"/>
</dbReference>
<evidence type="ECO:0000256" key="4">
    <source>
        <dbReference type="ARBA" id="ARBA00023125"/>
    </source>
</evidence>
<evidence type="ECO:0000256" key="2">
    <source>
        <dbReference type="ARBA" id="ARBA00009437"/>
    </source>
</evidence>
<proteinExistence type="inferred from homology"/>
<dbReference type="InterPro" id="IPR036388">
    <property type="entry name" value="WH-like_DNA-bd_sf"/>
</dbReference>
<keyword evidence="3" id="KW-0805">Transcription regulation</keyword>
<accession>A0A7G6U6J3</accession>
<dbReference type="PROSITE" id="PS50931">
    <property type="entry name" value="HTH_LYSR"/>
    <property type="match status" value="1"/>
</dbReference>
<dbReference type="Gene3D" id="1.10.10.10">
    <property type="entry name" value="Winged helix-like DNA-binding domain superfamily/Winged helix DNA-binding domain"/>
    <property type="match status" value="1"/>
</dbReference>